<evidence type="ECO:0000256" key="11">
    <source>
        <dbReference type="ARBA" id="ARBA00023136"/>
    </source>
</evidence>
<evidence type="ECO:0000256" key="12">
    <source>
        <dbReference type="SAM" id="MobiDB-lite"/>
    </source>
</evidence>
<dbReference type="SUPFAM" id="SSF47473">
    <property type="entry name" value="EF-hand"/>
    <property type="match status" value="1"/>
</dbReference>
<dbReference type="Pfam" id="PF12763">
    <property type="entry name" value="EH"/>
    <property type="match status" value="1"/>
</dbReference>
<feature type="region of interest" description="Disordered" evidence="12">
    <location>
        <begin position="527"/>
        <end position="546"/>
    </location>
</feature>
<dbReference type="InterPro" id="IPR000261">
    <property type="entry name" value="EH_dom"/>
</dbReference>
<dbReference type="RefSeq" id="XP_015824912.1">
    <property type="nucleotide sequence ID" value="XM_015969426.3"/>
</dbReference>
<gene>
    <name evidence="17" type="primary">EHD4</name>
    <name evidence="16" type="ORF">G4P62_015154</name>
</gene>
<evidence type="ECO:0000256" key="10">
    <source>
        <dbReference type="ARBA" id="ARBA00023134"/>
    </source>
</evidence>
<dbReference type="GO" id="GO:0006897">
    <property type="term" value="P:endocytosis"/>
    <property type="evidence" value="ECO:0007669"/>
    <property type="project" value="TreeGrafter"/>
</dbReference>
<dbReference type="SUPFAM" id="SSF52540">
    <property type="entry name" value="P-loop containing nucleoside triphosphate hydrolases"/>
    <property type="match status" value="1"/>
</dbReference>
<dbReference type="EMBL" id="JAAVVJ010000018">
    <property type="protein sequence ID" value="KAF7201220.1"/>
    <property type="molecule type" value="Genomic_DNA"/>
</dbReference>
<evidence type="ECO:0000256" key="3">
    <source>
        <dbReference type="ARBA" id="ARBA00022475"/>
    </source>
</evidence>
<evidence type="ECO:0000256" key="8">
    <source>
        <dbReference type="ARBA" id="ARBA00022837"/>
    </source>
</evidence>
<dbReference type="GO" id="GO:0016197">
    <property type="term" value="P:endosomal transport"/>
    <property type="evidence" value="ECO:0007669"/>
    <property type="project" value="TreeGrafter"/>
</dbReference>
<dbReference type="InterPro" id="IPR011992">
    <property type="entry name" value="EF-hand-dom_pair"/>
</dbReference>
<dbReference type="Proteomes" id="UP000822369">
    <property type="component" value="Chromosome 18"/>
</dbReference>
<evidence type="ECO:0000256" key="2">
    <source>
        <dbReference type="ARBA" id="ARBA00004413"/>
    </source>
</evidence>
<dbReference type="PANTHER" id="PTHR11216:SF57">
    <property type="entry name" value="EH DOMAIN-CONTAINING PROTEIN 4"/>
    <property type="match status" value="1"/>
</dbReference>
<sequence>MFSWVKQEQAGRNKDGEMYQTVTEGLQTLYHKKLLPLEETYLFHDFHSPALEGADFQSKPMVLLVGQYSTGKTTFIRYLLEQDFPGMRIGPEPTTDGFIAVMYGENEGVVPGNALVVDPKKPFRKLNAFGNSFLNRFICSQMPNQVLQSISIIDTPGILSGEKQRISRGYDFAEVLRWFGERVDRIILLFDAHKLDISDEFSEAIKALKGQDDKIRVVLNKADQVDTQQLMRVYGALMWSLGKVINTPEVVRVYLGSFWAKPLQNTENRRLFEAESQDLFRDIQSLPRNAALRKLNDLIKRARLAKVHAYIISYLKKEMPTLFGREKKKEELLIRLPEIYTILQREHHISPGDFPSVTKMQDMLQHYDFSKFPSLKIKLIESVDKMLATKIAGLMSMIREEESKQPPAMVSGGAFEGSQDGPFGHGYGEGISAGADAEDWIIARDKHRYDEIFYTLMPVNGKITGVNAKKEMMNSRLPNTVLGKIWKLADCDHDGMLDDEEFALAQHLIKIKLEGYELPVELPDHLIPPSHRKAPHADSLYNHSED</sequence>
<dbReference type="GO" id="GO:0005886">
    <property type="term" value="C:plasma membrane"/>
    <property type="evidence" value="ECO:0007669"/>
    <property type="project" value="UniProtKB-SubCell"/>
</dbReference>
<dbReference type="EMBL" id="HADY01016093">
    <property type="protein sequence ID" value="SBP54578.1"/>
    <property type="molecule type" value="Transcribed_RNA"/>
</dbReference>
<dbReference type="Gene3D" id="3.40.50.300">
    <property type="entry name" value="P-loop containing nucleotide triphosphate hydrolases"/>
    <property type="match status" value="1"/>
</dbReference>
<reference evidence="16" key="3">
    <citation type="submission" date="2020-03" db="EMBL/GenBank/DDBJ databases">
        <title>Intra-Species Differences in Population Size shape Life History and Genome Evolution.</title>
        <authorList>
            <person name="Willemsen D."/>
            <person name="Cui R."/>
            <person name="Valenzano D.R."/>
        </authorList>
    </citation>
    <scope>NUCLEOTIDE SEQUENCE</scope>
    <source>
        <strain evidence="16">GRZ</strain>
        <tissue evidence="16">Whole</tissue>
    </source>
</reference>
<dbReference type="Pfam" id="PF16880">
    <property type="entry name" value="EHD_N"/>
    <property type="match status" value="1"/>
</dbReference>
<dbReference type="PROSITE" id="PS50031">
    <property type="entry name" value="EH"/>
    <property type="match status" value="1"/>
</dbReference>
<keyword evidence="7" id="KW-0967">Endosome</keyword>
<dbReference type="InterPro" id="IPR002048">
    <property type="entry name" value="EF_hand_dom"/>
</dbReference>
<dbReference type="GeneID" id="107391916"/>
<evidence type="ECO:0000256" key="6">
    <source>
        <dbReference type="ARBA" id="ARBA00022741"/>
    </source>
</evidence>
<organism evidence="17">
    <name type="scientific">Nothobranchius furzeri</name>
    <name type="common">Turquoise killifish</name>
    <dbReference type="NCBI Taxonomy" id="105023"/>
    <lineage>
        <taxon>Eukaryota</taxon>
        <taxon>Metazoa</taxon>
        <taxon>Chordata</taxon>
        <taxon>Craniata</taxon>
        <taxon>Vertebrata</taxon>
        <taxon>Euteleostomi</taxon>
        <taxon>Actinopterygii</taxon>
        <taxon>Neopterygii</taxon>
        <taxon>Teleostei</taxon>
        <taxon>Neoteleostei</taxon>
        <taxon>Acanthomorphata</taxon>
        <taxon>Ovalentaria</taxon>
        <taxon>Atherinomorphae</taxon>
        <taxon>Cyprinodontiformes</taxon>
        <taxon>Nothobranchiidae</taxon>
        <taxon>Nothobranchius</taxon>
    </lineage>
</organism>
<dbReference type="GO" id="GO:0005525">
    <property type="term" value="F:GTP binding"/>
    <property type="evidence" value="ECO:0007669"/>
    <property type="project" value="InterPro"/>
</dbReference>
<evidence type="ECO:0000256" key="9">
    <source>
        <dbReference type="ARBA" id="ARBA00022840"/>
    </source>
</evidence>
<dbReference type="KEGG" id="nfu:107391916"/>
<feature type="domain" description="Dynamin-type G" evidence="15">
    <location>
        <begin position="56"/>
        <end position="287"/>
    </location>
</feature>
<evidence type="ECO:0000259" key="13">
    <source>
        <dbReference type="PROSITE" id="PS50031"/>
    </source>
</evidence>
<dbReference type="SMART" id="SM00027">
    <property type="entry name" value="EH"/>
    <property type="match status" value="1"/>
</dbReference>
<dbReference type="FunFam" id="3.40.50.300:FF:000147">
    <property type="entry name" value="EH domain-containing protein 1"/>
    <property type="match status" value="1"/>
</dbReference>
<dbReference type="Gene3D" id="1.10.238.10">
    <property type="entry name" value="EF-hand"/>
    <property type="match status" value="1"/>
</dbReference>
<dbReference type="AlphaFoldDB" id="A0A1A8AIS2"/>
<dbReference type="GO" id="GO:0055038">
    <property type="term" value="C:recycling endosome membrane"/>
    <property type="evidence" value="ECO:0007669"/>
    <property type="project" value="UniProtKB-SubCell"/>
</dbReference>
<keyword evidence="10" id="KW-0342">GTP-binding</keyword>
<comment type="subcellular location">
    <subcellularLocation>
        <location evidence="2">Cell membrane</location>
        <topology evidence="2">Peripheral membrane protein</topology>
        <orientation evidence="2">Cytoplasmic side</orientation>
    </subcellularLocation>
    <subcellularLocation>
        <location evidence="1">Endosome membrane</location>
        <topology evidence="1">Peripheral membrane protein</topology>
        <orientation evidence="1">Cytoplasmic side</orientation>
    </subcellularLocation>
</comment>
<dbReference type="Gene3D" id="1.10.268.20">
    <property type="match status" value="1"/>
</dbReference>
<evidence type="ECO:0000256" key="7">
    <source>
        <dbReference type="ARBA" id="ARBA00022753"/>
    </source>
</evidence>
<dbReference type="InterPro" id="IPR027417">
    <property type="entry name" value="P-loop_NTPase"/>
</dbReference>
<dbReference type="InterPro" id="IPR031692">
    <property type="entry name" value="EHD_N"/>
</dbReference>
<proteinExistence type="predicted"/>
<keyword evidence="5" id="KW-0479">Metal-binding</keyword>
<keyword evidence="3" id="KW-1003">Cell membrane</keyword>
<evidence type="ECO:0000256" key="1">
    <source>
        <dbReference type="ARBA" id="ARBA00004125"/>
    </source>
</evidence>
<evidence type="ECO:0000313" key="16">
    <source>
        <dbReference type="EMBL" id="KAF7201220.1"/>
    </source>
</evidence>
<evidence type="ECO:0000259" key="14">
    <source>
        <dbReference type="PROSITE" id="PS50222"/>
    </source>
</evidence>
<evidence type="ECO:0000313" key="17">
    <source>
        <dbReference type="EMBL" id="SBP54578.1"/>
    </source>
</evidence>
<dbReference type="InterPro" id="IPR045063">
    <property type="entry name" value="Dynamin_N"/>
</dbReference>
<dbReference type="FunFam" id="1.10.238.10:FF:000038">
    <property type="entry name" value="EH domain-containing protein 3"/>
    <property type="match status" value="1"/>
</dbReference>
<dbReference type="CDD" id="cd09913">
    <property type="entry name" value="EHD"/>
    <property type="match status" value="1"/>
</dbReference>
<feature type="domain" description="EH" evidence="13">
    <location>
        <begin position="445"/>
        <end position="533"/>
    </location>
</feature>
<dbReference type="PANTHER" id="PTHR11216">
    <property type="entry name" value="EH DOMAIN"/>
    <property type="match status" value="1"/>
</dbReference>
<dbReference type="Pfam" id="PF18150">
    <property type="entry name" value="DUF5600"/>
    <property type="match status" value="1"/>
</dbReference>
<dbReference type="OrthoDB" id="1716625at2759"/>
<keyword evidence="11" id="KW-0472">Membrane</keyword>
<accession>A0A1A8AIS2</accession>
<keyword evidence="9" id="KW-0067">ATP-binding</keyword>
<reference evidence="17" key="1">
    <citation type="submission" date="2016-05" db="EMBL/GenBank/DDBJ databases">
        <authorList>
            <person name="Lavstsen T."/>
            <person name="Jespersen J.S."/>
        </authorList>
    </citation>
    <scope>NUCLEOTIDE SEQUENCE</scope>
    <source>
        <tissue evidence="17">Brain</tissue>
    </source>
</reference>
<dbReference type="GO" id="GO:0005524">
    <property type="term" value="F:ATP binding"/>
    <property type="evidence" value="ECO:0007669"/>
    <property type="project" value="UniProtKB-KW"/>
</dbReference>
<dbReference type="InterPro" id="IPR018247">
    <property type="entry name" value="EF_Hand_1_Ca_BS"/>
</dbReference>
<reference evidence="17" key="2">
    <citation type="submission" date="2016-06" db="EMBL/GenBank/DDBJ databases">
        <title>The genome of a short-lived fish provides insights into sex chromosome evolution and the genetic control of aging.</title>
        <authorList>
            <person name="Reichwald K."/>
            <person name="Felder M."/>
            <person name="Petzold A."/>
            <person name="Koch P."/>
            <person name="Groth M."/>
            <person name="Platzer M."/>
        </authorList>
    </citation>
    <scope>NUCLEOTIDE SEQUENCE</scope>
    <source>
        <tissue evidence="17">Brain</tissue>
    </source>
</reference>
<keyword evidence="6" id="KW-0547">Nucleotide-binding</keyword>
<dbReference type="CDD" id="cd00052">
    <property type="entry name" value="EH"/>
    <property type="match status" value="1"/>
</dbReference>
<dbReference type="InterPro" id="IPR030381">
    <property type="entry name" value="G_DYNAMIN_dom"/>
</dbReference>
<dbReference type="PROSITE" id="PS50222">
    <property type="entry name" value="EF_HAND_2"/>
    <property type="match status" value="1"/>
</dbReference>
<dbReference type="OMA" id="ISAKKEM"/>
<evidence type="ECO:0000256" key="4">
    <source>
        <dbReference type="ARBA" id="ARBA00022553"/>
    </source>
</evidence>
<feature type="domain" description="EF-hand" evidence="14">
    <location>
        <begin position="477"/>
        <end position="512"/>
    </location>
</feature>
<protein>
    <submittedName>
        <fullName evidence="16">EH domain-containing protein 4-like</fullName>
    </submittedName>
    <submittedName>
        <fullName evidence="17">EH-domain containing 4</fullName>
    </submittedName>
</protein>
<keyword evidence="4" id="KW-0597">Phosphoprotein</keyword>
<keyword evidence="8" id="KW-0106">Calcium</keyword>
<dbReference type="InterPro" id="IPR040990">
    <property type="entry name" value="DUF5600"/>
</dbReference>
<evidence type="ECO:0000259" key="15">
    <source>
        <dbReference type="PROSITE" id="PS51718"/>
    </source>
</evidence>
<dbReference type="Pfam" id="PF00350">
    <property type="entry name" value="Dynamin_N"/>
    <property type="match status" value="1"/>
</dbReference>
<dbReference type="PROSITE" id="PS00018">
    <property type="entry name" value="EF_HAND_1"/>
    <property type="match status" value="1"/>
</dbReference>
<name>A0A1A8AIS2_NOTFU</name>
<dbReference type="PROSITE" id="PS51718">
    <property type="entry name" value="G_DYNAMIN_2"/>
    <property type="match status" value="1"/>
</dbReference>
<evidence type="ECO:0000256" key="5">
    <source>
        <dbReference type="ARBA" id="ARBA00022723"/>
    </source>
</evidence>
<dbReference type="GO" id="GO:0005509">
    <property type="term" value="F:calcium ion binding"/>
    <property type="evidence" value="ECO:0007669"/>
    <property type="project" value="InterPro"/>
</dbReference>
<dbReference type="CTD" id="30844"/>